<dbReference type="GeneID" id="108680000"/>
<gene>
    <name evidence="3" type="primary">LOC108680000</name>
</gene>
<name>A0A8B7PDQ8_HYAAZ</name>
<protein>
    <submittedName>
        <fullName evidence="3">Progesterone-induced-blocking factor 1</fullName>
    </submittedName>
</protein>
<evidence type="ECO:0000313" key="2">
    <source>
        <dbReference type="Proteomes" id="UP000694843"/>
    </source>
</evidence>
<dbReference type="KEGG" id="hazt:108680000"/>
<dbReference type="OrthoDB" id="299638at2759"/>
<dbReference type="PANTHER" id="PTHR18950">
    <property type="entry name" value="PROGESTERONE-INDUCED BLOCKING FACTOR 1"/>
    <property type="match status" value="1"/>
</dbReference>
<dbReference type="GO" id="GO:0060271">
    <property type="term" value="P:cilium assembly"/>
    <property type="evidence" value="ECO:0007669"/>
    <property type="project" value="TreeGrafter"/>
</dbReference>
<feature type="coiled-coil region" evidence="1">
    <location>
        <begin position="513"/>
        <end position="589"/>
    </location>
</feature>
<sequence length="665" mass="75149">MSSINPSSSSNSAATVPCLLRNVGEGDRAELLRTIELLKLQVAARDEQLARAAAQREVAVARVAEQKNGVVSAALADVQRLQESLAARERETSEIRERAARELATLTSKCALLQANMTRLGALESAARASLLQLHLRQEEYDRLINVPQEELSLAQYASLRLHEQLQPLRASVAQLQSTRTQLQDQLQHTQQQLHTSKEEAANLRLQLQERQGETDGLKLQVSRLRDQIKSEDFRVQNYDRVKNERETFHEDLIELRKKHESACLELESLKKDHFMLTENLDSTKILNRRLENELASLKGNFQDLQRRTAKVASESESASAQLRAERDSNHELHGKYIAFKSEVAMLKVNLRDCEQDRNVIKSRFEESLQCNAELERRLEDVTARNKAIATELEKCQIKCSRSKDQYEEEISELRSEVLSATKLEKTASEKCMSLKSEVQRLRSDLTLLNIEKDRKMSSLQAELREVTSSLDAYKNLEKEYEESLHAIENPEGGNAQLFPSLCLRGNKVIEQIVKLSGQVLKLQRENTDAKNTIRQLTEALEKLGSSLYSYKCAVSSMAEPERSLHEKIISQQDQITSLNDALQATEAQKSKIASLSNKVRRLSESLEACGPQANELKKLKDDVNAMKDVIIRSLNLDGSIPRRPKNVLPSAISITKNVSRGVEK</sequence>
<dbReference type="OMA" id="KHESACL"/>
<proteinExistence type="predicted"/>
<feature type="coiled-coil region" evidence="1">
    <location>
        <begin position="239"/>
        <end position="308"/>
    </location>
</feature>
<dbReference type="GO" id="GO:0005815">
    <property type="term" value="C:microtubule organizing center"/>
    <property type="evidence" value="ECO:0007669"/>
    <property type="project" value="TreeGrafter"/>
</dbReference>
<feature type="coiled-coil region" evidence="1">
    <location>
        <begin position="173"/>
        <end position="214"/>
    </location>
</feature>
<keyword evidence="1" id="KW-0175">Coiled coil</keyword>
<reference evidence="3" key="1">
    <citation type="submission" date="2025-08" db="UniProtKB">
        <authorList>
            <consortium name="RefSeq"/>
        </authorList>
    </citation>
    <scope>IDENTIFICATION</scope>
    <source>
        <tissue evidence="3">Whole organism</tissue>
    </source>
</reference>
<dbReference type="PANTHER" id="PTHR18950:SF0">
    <property type="entry name" value="PROGESTERONE IMMUNOMODULATORY BINDING FACTOR 1"/>
    <property type="match status" value="1"/>
</dbReference>
<dbReference type="Gene3D" id="1.10.287.1490">
    <property type="match status" value="1"/>
</dbReference>
<keyword evidence="2" id="KW-1185">Reference proteome</keyword>
<dbReference type="AlphaFoldDB" id="A0A8B7PDQ8"/>
<feature type="coiled-coil region" evidence="1">
    <location>
        <begin position="372"/>
        <end position="480"/>
    </location>
</feature>
<accession>A0A8B7PDQ8</accession>
<dbReference type="RefSeq" id="XP_018024238.1">
    <property type="nucleotide sequence ID" value="XM_018168749.2"/>
</dbReference>
<feature type="coiled-coil region" evidence="1">
    <location>
        <begin position="71"/>
        <end position="116"/>
    </location>
</feature>
<evidence type="ECO:0000313" key="3">
    <source>
        <dbReference type="RefSeq" id="XP_018024238.1"/>
    </source>
</evidence>
<dbReference type="Proteomes" id="UP000694843">
    <property type="component" value="Unplaced"/>
</dbReference>
<organism evidence="2 3">
    <name type="scientific">Hyalella azteca</name>
    <name type="common">Amphipod</name>
    <dbReference type="NCBI Taxonomy" id="294128"/>
    <lineage>
        <taxon>Eukaryota</taxon>
        <taxon>Metazoa</taxon>
        <taxon>Ecdysozoa</taxon>
        <taxon>Arthropoda</taxon>
        <taxon>Crustacea</taxon>
        <taxon>Multicrustacea</taxon>
        <taxon>Malacostraca</taxon>
        <taxon>Eumalacostraca</taxon>
        <taxon>Peracarida</taxon>
        <taxon>Amphipoda</taxon>
        <taxon>Senticaudata</taxon>
        <taxon>Talitrida</taxon>
        <taxon>Talitroidea</taxon>
        <taxon>Hyalellidae</taxon>
        <taxon>Hyalella</taxon>
    </lineage>
</organism>
<evidence type="ECO:0000256" key="1">
    <source>
        <dbReference type="SAM" id="Coils"/>
    </source>
</evidence>
<dbReference type="InterPro" id="IPR026205">
    <property type="entry name" value="PIBF1"/>
</dbReference>